<dbReference type="AlphaFoldDB" id="A0ABC8UA65"/>
<comment type="caution">
    <text evidence="2">The sequence shown here is derived from an EMBL/GenBank/DDBJ whole genome shotgun (WGS) entry which is preliminary data.</text>
</comment>
<dbReference type="EMBL" id="CAUOFW020006835">
    <property type="protein sequence ID" value="CAK9176517.1"/>
    <property type="molecule type" value="Genomic_DNA"/>
</dbReference>
<evidence type="ECO:0000313" key="3">
    <source>
        <dbReference type="Proteomes" id="UP001642360"/>
    </source>
</evidence>
<organism evidence="2 3">
    <name type="scientific">Ilex paraguariensis</name>
    <name type="common">yerba mate</name>
    <dbReference type="NCBI Taxonomy" id="185542"/>
    <lineage>
        <taxon>Eukaryota</taxon>
        <taxon>Viridiplantae</taxon>
        <taxon>Streptophyta</taxon>
        <taxon>Embryophyta</taxon>
        <taxon>Tracheophyta</taxon>
        <taxon>Spermatophyta</taxon>
        <taxon>Magnoliopsida</taxon>
        <taxon>eudicotyledons</taxon>
        <taxon>Gunneridae</taxon>
        <taxon>Pentapetalae</taxon>
        <taxon>asterids</taxon>
        <taxon>campanulids</taxon>
        <taxon>Aquifoliales</taxon>
        <taxon>Aquifoliaceae</taxon>
        <taxon>Ilex</taxon>
    </lineage>
</organism>
<reference evidence="2 3" key="1">
    <citation type="submission" date="2024-02" db="EMBL/GenBank/DDBJ databases">
        <authorList>
            <person name="Vignale AGUSTIN F."/>
            <person name="Sosa J E."/>
            <person name="Modenutti C."/>
        </authorList>
    </citation>
    <scope>NUCLEOTIDE SEQUENCE [LARGE SCALE GENOMIC DNA]</scope>
</reference>
<keyword evidence="3" id="KW-1185">Reference proteome</keyword>
<dbReference type="InterPro" id="IPR050550">
    <property type="entry name" value="SEC23_SEC24_subfamily"/>
</dbReference>
<dbReference type="InterPro" id="IPR036465">
    <property type="entry name" value="vWFA_dom_sf"/>
</dbReference>
<dbReference type="InterPro" id="IPR006896">
    <property type="entry name" value="Sec23/24_trunk_dom"/>
</dbReference>
<dbReference type="SUPFAM" id="SSF53300">
    <property type="entry name" value="vWA-like"/>
    <property type="match status" value="1"/>
</dbReference>
<evidence type="ECO:0000313" key="2">
    <source>
        <dbReference type="EMBL" id="CAK9176517.1"/>
    </source>
</evidence>
<evidence type="ECO:0000259" key="1">
    <source>
        <dbReference type="Pfam" id="PF04811"/>
    </source>
</evidence>
<proteinExistence type="predicted"/>
<dbReference type="PANTHER" id="PTHR13803:SF4">
    <property type="entry name" value="SECRETORY 24CD, ISOFORM C"/>
    <property type="match status" value="1"/>
</dbReference>
<dbReference type="Pfam" id="PF04811">
    <property type="entry name" value="Sec23_trunk"/>
    <property type="match status" value="1"/>
</dbReference>
<feature type="domain" description="Sec23/Sec24 trunk" evidence="1">
    <location>
        <begin position="4"/>
        <end position="88"/>
    </location>
</feature>
<gene>
    <name evidence="2" type="ORF">ILEXP_LOCUS46369</name>
</gene>
<accession>A0ABC8UA65</accession>
<sequence>MYYMLTVLPSFGIGALSAREAEGRANISAGDKEAHKLLQPVDKTLKTMAIEFAEYQVCVDVFITTQSYVDIASISVIPRTTGGQLVALHFKRGRQLEKAVIVLCKELQDCSYEAC</sequence>
<protein>
    <recommendedName>
        <fullName evidence="1">Sec23/Sec24 trunk domain-containing protein</fullName>
    </recommendedName>
</protein>
<dbReference type="Gene3D" id="3.40.50.410">
    <property type="entry name" value="von Willebrand factor, type A domain"/>
    <property type="match status" value="1"/>
</dbReference>
<dbReference type="Proteomes" id="UP001642360">
    <property type="component" value="Unassembled WGS sequence"/>
</dbReference>
<name>A0ABC8UA65_9AQUA</name>
<dbReference type="PANTHER" id="PTHR13803">
    <property type="entry name" value="SEC24-RELATED PROTEIN"/>
    <property type="match status" value="1"/>
</dbReference>